<keyword evidence="3" id="KW-1185">Reference proteome</keyword>
<dbReference type="EMBL" id="JARBHB010000012">
    <property type="protein sequence ID" value="KAJ8871451.1"/>
    <property type="molecule type" value="Genomic_DNA"/>
</dbReference>
<evidence type="ECO:0000313" key="2">
    <source>
        <dbReference type="EMBL" id="KAJ8871451.1"/>
    </source>
</evidence>
<accession>A0ABQ9GHH4</accession>
<dbReference type="Proteomes" id="UP001159363">
    <property type="component" value="Chromosome 11"/>
</dbReference>
<reference evidence="2 3" key="1">
    <citation type="submission" date="2023-02" db="EMBL/GenBank/DDBJ databases">
        <title>LHISI_Scaffold_Assembly.</title>
        <authorList>
            <person name="Stuart O.P."/>
            <person name="Cleave R."/>
            <person name="Magrath M.J.L."/>
            <person name="Mikheyev A.S."/>
        </authorList>
    </citation>
    <scope>NUCLEOTIDE SEQUENCE [LARGE SCALE GENOMIC DNA]</scope>
    <source>
        <strain evidence="2">Daus_M_001</strain>
        <tissue evidence="2">Leg muscle</tissue>
    </source>
</reference>
<proteinExistence type="predicted"/>
<evidence type="ECO:0000313" key="3">
    <source>
        <dbReference type="Proteomes" id="UP001159363"/>
    </source>
</evidence>
<feature type="compositionally biased region" description="Basic and acidic residues" evidence="1">
    <location>
        <begin position="43"/>
        <end position="52"/>
    </location>
</feature>
<protein>
    <submittedName>
        <fullName evidence="2">Uncharacterized protein</fullName>
    </submittedName>
</protein>
<organism evidence="2 3">
    <name type="scientific">Dryococelus australis</name>
    <dbReference type="NCBI Taxonomy" id="614101"/>
    <lineage>
        <taxon>Eukaryota</taxon>
        <taxon>Metazoa</taxon>
        <taxon>Ecdysozoa</taxon>
        <taxon>Arthropoda</taxon>
        <taxon>Hexapoda</taxon>
        <taxon>Insecta</taxon>
        <taxon>Pterygota</taxon>
        <taxon>Neoptera</taxon>
        <taxon>Polyneoptera</taxon>
        <taxon>Phasmatodea</taxon>
        <taxon>Verophasmatodea</taxon>
        <taxon>Anareolatae</taxon>
        <taxon>Phasmatidae</taxon>
        <taxon>Eurycanthinae</taxon>
        <taxon>Dryococelus</taxon>
    </lineage>
</organism>
<comment type="caution">
    <text evidence="2">The sequence shown here is derived from an EMBL/GenBank/DDBJ whole genome shotgun (WGS) entry which is preliminary data.</text>
</comment>
<gene>
    <name evidence="2" type="ORF">PR048_027768</name>
</gene>
<name>A0ABQ9GHH4_9NEOP</name>
<feature type="region of interest" description="Disordered" evidence="1">
    <location>
        <begin position="43"/>
        <end position="81"/>
    </location>
</feature>
<evidence type="ECO:0000256" key="1">
    <source>
        <dbReference type="SAM" id="MobiDB-lite"/>
    </source>
</evidence>
<sequence>MVLNQLPYSYQVLWTGRTYNDLVAFREGLLAFDQIYSLQRTHGGREGEKAAPVERAPPLYQGHPQQQFRGNGGHDQHPRLQSYQVDYYEPYHIHQYSSQRTGQQAFRD</sequence>